<dbReference type="GO" id="GO:0005886">
    <property type="term" value="C:plasma membrane"/>
    <property type="evidence" value="ECO:0007669"/>
    <property type="project" value="TreeGrafter"/>
</dbReference>
<dbReference type="InterPro" id="IPR011701">
    <property type="entry name" value="MFS"/>
</dbReference>
<feature type="transmembrane region" description="Helical" evidence="5">
    <location>
        <begin position="425"/>
        <end position="444"/>
    </location>
</feature>
<feature type="transmembrane region" description="Helical" evidence="5">
    <location>
        <begin position="272"/>
        <end position="291"/>
    </location>
</feature>
<dbReference type="GO" id="GO:0022857">
    <property type="term" value="F:transmembrane transporter activity"/>
    <property type="evidence" value="ECO:0007669"/>
    <property type="project" value="InterPro"/>
</dbReference>
<feature type="transmembrane region" description="Helical" evidence="5">
    <location>
        <begin position="484"/>
        <end position="503"/>
    </location>
</feature>
<reference evidence="6 7" key="1">
    <citation type="journal article" date="2016" name="Mol. Biol. Evol.">
        <title>Comparative Genomics of Early-Diverging Mushroom-Forming Fungi Provides Insights into the Origins of Lignocellulose Decay Capabilities.</title>
        <authorList>
            <person name="Nagy L.G."/>
            <person name="Riley R."/>
            <person name="Tritt A."/>
            <person name="Adam C."/>
            <person name="Daum C."/>
            <person name="Floudas D."/>
            <person name="Sun H."/>
            <person name="Yadav J.S."/>
            <person name="Pangilinan J."/>
            <person name="Larsson K.H."/>
            <person name="Matsuura K."/>
            <person name="Barry K."/>
            <person name="Labutti K."/>
            <person name="Kuo R."/>
            <person name="Ohm R.A."/>
            <person name="Bhattacharya S.S."/>
            <person name="Shirouzu T."/>
            <person name="Yoshinaga Y."/>
            <person name="Martin F.M."/>
            <person name="Grigoriev I.V."/>
            <person name="Hibbett D.S."/>
        </authorList>
    </citation>
    <scope>NUCLEOTIDE SEQUENCE [LARGE SCALE GENOMIC DNA]</scope>
    <source>
        <strain evidence="6 7">TUFC12733</strain>
    </source>
</reference>
<feature type="transmembrane region" description="Helical" evidence="5">
    <location>
        <begin position="230"/>
        <end position="252"/>
    </location>
</feature>
<accession>A0A167PEK1</accession>
<proteinExistence type="predicted"/>
<evidence type="ECO:0000313" key="6">
    <source>
        <dbReference type="EMBL" id="KZO98706.1"/>
    </source>
</evidence>
<feature type="transmembrane region" description="Helical" evidence="5">
    <location>
        <begin position="86"/>
        <end position="113"/>
    </location>
</feature>
<keyword evidence="7" id="KW-1185">Reference proteome</keyword>
<evidence type="ECO:0000313" key="7">
    <source>
        <dbReference type="Proteomes" id="UP000076738"/>
    </source>
</evidence>
<dbReference type="OrthoDB" id="3561359at2759"/>
<evidence type="ECO:0000256" key="3">
    <source>
        <dbReference type="ARBA" id="ARBA00022989"/>
    </source>
</evidence>
<evidence type="ECO:0000256" key="2">
    <source>
        <dbReference type="ARBA" id="ARBA00022692"/>
    </source>
</evidence>
<dbReference type="STRING" id="1330018.A0A167PEK1"/>
<comment type="subcellular location">
    <subcellularLocation>
        <location evidence="1">Membrane</location>
        <topology evidence="1">Multi-pass membrane protein</topology>
    </subcellularLocation>
</comment>
<evidence type="ECO:0000256" key="4">
    <source>
        <dbReference type="ARBA" id="ARBA00023136"/>
    </source>
</evidence>
<protein>
    <submittedName>
        <fullName evidence="6">MFS general substrate transporter</fullName>
    </submittedName>
</protein>
<dbReference type="Proteomes" id="UP000076738">
    <property type="component" value="Unassembled WGS sequence"/>
</dbReference>
<feature type="transmembrane region" description="Helical" evidence="5">
    <location>
        <begin position="349"/>
        <end position="373"/>
    </location>
</feature>
<dbReference type="Gene3D" id="1.20.1250.20">
    <property type="entry name" value="MFS general substrate transporter like domains"/>
    <property type="match status" value="1"/>
</dbReference>
<feature type="transmembrane region" description="Helical" evidence="5">
    <location>
        <begin position="171"/>
        <end position="190"/>
    </location>
</feature>
<dbReference type="InterPro" id="IPR036259">
    <property type="entry name" value="MFS_trans_sf"/>
</dbReference>
<organism evidence="6 7">
    <name type="scientific">Calocera viscosa (strain TUFC12733)</name>
    <dbReference type="NCBI Taxonomy" id="1330018"/>
    <lineage>
        <taxon>Eukaryota</taxon>
        <taxon>Fungi</taxon>
        <taxon>Dikarya</taxon>
        <taxon>Basidiomycota</taxon>
        <taxon>Agaricomycotina</taxon>
        <taxon>Dacrymycetes</taxon>
        <taxon>Dacrymycetales</taxon>
        <taxon>Dacrymycetaceae</taxon>
        <taxon>Calocera</taxon>
    </lineage>
</organism>
<keyword evidence="4 5" id="KW-0472">Membrane</keyword>
<feature type="transmembrane region" description="Helical" evidence="5">
    <location>
        <begin position="456"/>
        <end position="478"/>
    </location>
</feature>
<evidence type="ECO:0000256" key="5">
    <source>
        <dbReference type="SAM" id="Phobius"/>
    </source>
</evidence>
<feature type="transmembrane region" description="Helical" evidence="5">
    <location>
        <begin position="385"/>
        <end position="405"/>
    </location>
</feature>
<keyword evidence="2 5" id="KW-0812">Transmembrane</keyword>
<dbReference type="AlphaFoldDB" id="A0A167PEK1"/>
<gene>
    <name evidence="6" type="ORF">CALVIDRAFT_561657</name>
</gene>
<feature type="transmembrane region" description="Helical" evidence="5">
    <location>
        <begin position="196"/>
        <end position="218"/>
    </location>
</feature>
<dbReference type="Pfam" id="PF07690">
    <property type="entry name" value="MFS_1"/>
    <property type="match status" value="1"/>
</dbReference>
<sequence length="534" mass="58495">MSYHFNPAEQVSMLHIPAPVYGVAPDDPRQFFYRVTSFDASSVFSSTALMLLNNNNKPLPPDPALVAFDGNEDPERPTNFAAWQKWTAVGVICSASLCVTCTSSIMASAYAGAAKEFDVSLEVAVLGVSLYVLGLGIGPRELENDPHPTLEHHTSVVLLARLSKFYGRNPIYMSSYGSYFGMSFLVAFSPTMGVFLVFRFLTGFAGSAFFSVAGGSIADLFTPQTIGFPTALYTLSALIGPVVGPLLEYQLVLYVKPGIPTGALAHPNLTGTFYLIIIWSFVKLLMLYLLVPEMHQGSVLRRKAVKLREDLKDPFLYALIEKDKRSVWRVMLQSLKVLFLLIAKECMALFLDIWTALLLGILYLFFEAIPITIEEKYGFDQQSSGLAFLGIGLGMIIGLATQPYWHSKYVNDVTVAGRAYPETRLPIVKAGALLVPLGLAWFAVTSYSQIHFMVPILGTLVFGIGCFFIFSGVFTFLVEAYRPYAASAMAGNSLIRCLFAAGFPFFAKQMYVSLGTVGATILLATLTLLMLPLP</sequence>
<keyword evidence="3 5" id="KW-1133">Transmembrane helix</keyword>
<dbReference type="EMBL" id="KV417274">
    <property type="protein sequence ID" value="KZO98706.1"/>
    <property type="molecule type" value="Genomic_DNA"/>
</dbReference>
<name>A0A167PEK1_CALVF</name>
<dbReference type="SUPFAM" id="SSF103473">
    <property type="entry name" value="MFS general substrate transporter"/>
    <property type="match status" value="1"/>
</dbReference>
<dbReference type="PANTHER" id="PTHR23502:SF7">
    <property type="entry name" value="DRUG_PROTON ANTIPORTER YHK8-RELATED"/>
    <property type="match status" value="1"/>
</dbReference>
<evidence type="ECO:0000256" key="1">
    <source>
        <dbReference type="ARBA" id="ARBA00004141"/>
    </source>
</evidence>
<dbReference type="PANTHER" id="PTHR23502">
    <property type="entry name" value="MAJOR FACILITATOR SUPERFAMILY"/>
    <property type="match status" value="1"/>
</dbReference>
<feature type="transmembrane region" description="Helical" evidence="5">
    <location>
        <begin position="510"/>
        <end position="531"/>
    </location>
</feature>